<dbReference type="EMBL" id="JH006034">
    <property type="protein sequence ID" value="EGW14918.1"/>
    <property type="molecule type" value="Genomic_DNA"/>
</dbReference>
<proteinExistence type="predicted"/>
<dbReference type="AlphaFoldDB" id="G3INH1"/>
<evidence type="ECO:0000313" key="3">
    <source>
        <dbReference type="Proteomes" id="UP000001075"/>
    </source>
</evidence>
<reference evidence="3" key="1">
    <citation type="journal article" date="2011" name="Nat. Biotechnol.">
        <title>The genomic sequence of the Chinese hamster ovary (CHO)-K1 cell line.</title>
        <authorList>
            <person name="Xu X."/>
            <person name="Nagarajan H."/>
            <person name="Lewis N.E."/>
            <person name="Pan S."/>
            <person name="Cai Z."/>
            <person name="Liu X."/>
            <person name="Chen W."/>
            <person name="Xie M."/>
            <person name="Wang W."/>
            <person name="Hammond S."/>
            <person name="Andersen M.R."/>
            <person name="Neff N."/>
            <person name="Passarelli B."/>
            <person name="Koh W."/>
            <person name="Fan H.C."/>
            <person name="Wang J."/>
            <person name="Gui Y."/>
            <person name="Lee K.H."/>
            <person name="Betenbaugh M.J."/>
            <person name="Quake S.R."/>
            <person name="Famili I."/>
            <person name="Palsson B.O."/>
            <person name="Wang J."/>
        </authorList>
    </citation>
    <scope>NUCLEOTIDE SEQUENCE [LARGE SCALE GENOMIC DNA]</scope>
    <source>
        <strain evidence="3">CHO K1 cell line</strain>
    </source>
</reference>
<evidence type="ECO:0000256" key="1">
    <source>
        <dbReference type="SAM" id="MobiDB-lite"/>
    </source>
</evidence>
<gene>
    <name evidence="2" type="ORF">I79_025494</name>
</gene>
<dbReference type="InParanoid" id="G3INH1"/>
<dbReference type="PaxDb" id="10029-XP_007621222.1"/>
<sequence length="87" mass="8769">MDPRGEIVGVDISGGTRVSALPGVAALCLHSVTHCGQDRVADGEVSVRVLGPPSTSGLDSPPPPLVETLNLGRTKSAPRGSDKAMPG</sequence>
<accession>G3INH1</accession>
<evidence type="ECO:0000313" key="2">
    <source>
        <dbReference type="EMBL" id="EGW14918.1"/>
    </source>
</evidence>
<name>G3INH1_CRIGR</name>
<dbReference type="Proteomes" id="UP000001075">
    <property type="component" value="Unassembled WGS sequence"/>
</dbReference>
<organism evidence="2 3">
    <name type="scientific">Cricetulus griseus</name>
    <name type="common">Chinese hamster</name>
    <name type="synonym">Cricetulus barabensis griseus</name>
    <dbReference type="NCBI Taxonomy" id="10029"/>
    <lineage>
        <taxon>Eukaryota</taxon>
        <taxon>Metazoa</taxon>
        <taxon>Chordata</taxon>
        <taxon>Craniata</taxon>
        <taxon>Vertebrata</taxon>
        <taxon>Euteleostomi</taxon>
        <taxon>Mammalia</taxon>
        <taxon>Eutheria</taxon>
        <taxon>Euarchontoglires</taxon>
        <taxon>Glires</taxon>
        <taxon>Rodentia</taxon>
        <taxon>Myomorpha</taxon>
        <taxon>Muroidea</taxon>
        <taxon>Cricetidae</taxon>
        <taxon>Cricetinae</taxon>
        <taxon>Cricetulus</taxon>
    </lineage>
</organism>
<feature type="region of interest" description="Disordered" evidence="1">
    <location>
        <begin position="51"/>
        <end position="87"/>
    </location>
</feature>
<protein>
    <submittedName>
        <fullName evidence="2">Uncharacterized protein</fullName>
    </submittedName>
</protein>
<dbReference type="eggNOG" id="KOG4447">
    <property type="taxonomic scope" value="Eukaryota"/>
</dbReference>